<sequence length="78" mass="8749">MAIFSPPVAYNFITFKLLKTMATNKPTGDNARIGAVKKRSQVQNPKTGLWTKRNSETGQFMDVKTSSSKPFKGIRKEK</sequence>
<dbReference type="AlphaFoldDB" id="A0A841MSL7"/>
<organism evidence="1 2">
    <name type="scientific">Algoriphagus iocasae</name>
    <dbReference type="NCBI Taxonomy" id="1836499"/>
    <lineage>
        <taxon>Bacteria</taxon>
        <taxon>Pseudomonadati</taxon>
        <taxon>Bacteroidota</taxon>
        <taxon>Cytophagia</taxon>
        <taxon>Cytophagales</taxon>
        <taxon>Cyclobacteriaceae</taxon>
        <taxon>Algoriphagus</taxon>
    </lineage>
</organism>
<reference evidence="1 2" key="1">
    <citation type="submission" date="2020-08" db="EMBL/GenBank/DDBJ databases">
        <title>Genomic Encyclopedia of Type Strains, Phase IV (KMG-IV): sequencing the most valuable type-strain genomes for metagenomic binning, comparative biology and taxonomic classification.</title>
        <authorList>
            <person name="Goeker M."/>
        </authorList>
    </citation>
    <scope>NUCLEOTIDE SEQUENCE [LARGE SCALE GENOMIC DNA]</scope>
    <source>
        <strain evidence="1 2">DSM 102044</strain>
    </source>
</reference>
<keyword evidence="2" id="KW-1185">Reference proteome</keyword>
<accession>A0A841MSL7</accession>
<dbReference type="EMBL" id="JACIJO010000003">
    <property type="protein sequence ID" value="MBB6327654.1"/>
    <property type="molecule type" value="Genomic_DNA"/>
</dbReference>
<dbReference type="Proteomes" id="UP000588604">
    <property type="component" value="Unassembled WGS sequence"/>
</dbReference>
<name>A0A841MSL7_9BACT</name>
<proteinExistence type="predicted"/>
<evidence type="ECO:0000313" key="1">
    <source>
        <dbReference type="EMBL" id="MBB6327654.1"/>
    </source>
</evidence>
<dbReference type="RefSeq" id="WP_184497609.1">
    <property type="nucleotide sequence ID" value="NZ_JACIJO010000003.1"/>
</dbReference>
<comment type="caution">
    <text evidence="1">The sequence shown here is derived from an EMBL/GenBank/DDBJ whole genome shotgun (WGS) entry which is preliminary data.</text>
</comment>
<evidence type="ECO:0000313" key="2">
    <source>
        <dbReference type="Proteomes" id="UP000588604"/>
    </source>
</evidence>
<gene>
    <name evidence="1" type="ORF">FHS59_003297</name>
</gene>
<protein>
    <submittedName>
        <fullName evidence="1">Uncharacterized protein</fullName>
    </submittedName>
</protein>